<keyword evidence="3" id="KW-0285">Flavoprotein</keyword>
<evidence type="ECO:0000256" key="3">
    <source>
        <dbReference type="ARBA" id="ARBA00022630"/>
    </source>
</evidence>
<dbReference type="Gene3D" id="3.30.9.10">
    <property type="entry name" value="D-Amino Acid Oxidase, subunit A, domain 2"/>
    <property type="match status" value="1"/>
</dbReference>
<keyword evidence="7" id="KW-1185">Reference proteome</keyword>
<organism evidence="6 7">
    <name type="scientific">Pontibacillus salicampi</name>
    <dbReference type="NCBI Taxonomy" id="1449801"/>
    <lineage>
        <taxon>Bacteria</taxon>
        <taxon>Bacillati</taxon>
        <taxon>Bacillota</taxon>
        <taxon>Bacilli</taxon>
        <taxon>Bacillales</taxon>
        <taxon>Bacillaceae</taxon>
        <taxon>Pontibacillus</taxon>
    </lineage>
</organism>
<dbReference type="RefSeq" id="WP_377348504.1">
    <property type="nucleotide sequence ID" value="NZ_JBHLTP010000011.1"/>
</dbReference>
<reference evidence="6 7" key="1">
    <citation type="submission" date="2024-09" db="EMBL/GenBank/DDBJ databases">
        <authorList>
            <person name="Sun Q."/>
            <person name="Mori K."/>
        </authorList>
    </citation>
    <scope>NUCLEOTIDE SEQUENCE [LARGE SCALE GENOMIC DNA]</scope>
    <source>
        <strain evidence="6 7">NCAIM B.02529</strain>
    </source>
</reference>
<dbReference type="InterPro" id="IPR036188">
    <property type="entry name" value="FAD/NAD-bd_sf"/>
</dbReference>
<comment type="caution">
    <text evidence="6">The sequence shown here is derived from an EMBL/GenBank/DDBJ whole genome shotgun (WGS) entry which is preliminary data.</text>
</comment>
<dbReference type="EC" id="1.-.-.-" evidence="6"/>
<dbReference type="Pfam" id="PF01266">
    <property type="entry name" value="DAO"/>
    <property type="match status" value="1"/>
</dbReference>
<evidence type="ECO:0000256" key="4">
    <source>
        <dbReference type="ARBA" id="ARBA00023002"/>
    </source>
</evidence>
<feature type="domain" description="FAD dependent oxidoreductase" evidence="5">
    <location>
        <begin position="4"/>
        <end position="352"/>
    </location>
</feature>
<gene>
    <name evidence="6" type="ORF">ACFFGV_12985</name>
</gene>
<evidence type="ECO:0000313" key="7">
    <source>
        <dbReference type="Proteomes" id="UP001589836"/>
    </source>
</evidence>
<dbReference type="Proteomes" id="UP001589836">
    <property type="component" value="Unassembled WGS sequence"/>
</dbReference>
<dbReference type="SUPFAM" id="SSF54373">
    <property type="entry name" value="FAD-linked reductases, C-terminal domain"/>
    <property type="match status" value="1"/>
</dbReference>
<proteinExistence type="inferred from homology"/>
<evidence type="ECO:0000313" key="6">
    <source>
        <dbReference type="EMBL" id="MFC0524483.1"/>
    </source>
</evidence>
<dbReference type="Gene3D" id="3.50.50.60">
    <property type="entry name" value="FAD/NAD(P)-binding domain"/>
    <property type="match status" value="1"/>
</dbReference>
<comment type="cofactor">
    <cofactor evidence="1">
        <name>FAD</name>
        <dbReference type="ChEBI" id="CHEBI:57692"/>
    </cofactor>
</comment>
<protein>
    <submittedName>
        <fullName evidence="6">NAD(P)/FAD-dependent oxidoreductase</fullName>
        <ecNumber evidence="6">1.-.-.-</ecNumber>
    </submittedName>
</protein>
<sequence>MKSYIVIGAGILGASTAYHLAKNGAAVTIIDRKHPGQATEAAAGIVCPWLTKRRNSEWYHLVTEGARYYPTLVGSLQEDGEAETGYKKVGAINIFGEGKESMLQRKFELALERREDTPEMGSITKLSREETHALFPLLADEYSALHIGGGARVNGRAMRDALIQAAEKHGAVRVHGQAQLTHEEDEQVGVIVNGKEVVADDVLVTGGAWAKQLLEPLGLSFQVTYQKAQIIHLQTNEFQTDDWPVVMPPFGQYFLTFGNGQIVVGATAEDGVNDTRVTAGGVYEVLNKAFKVAPGFSDCEYVETKVGFRPFTPDSLPVIGKVPGYANLYTANGLGASGLTSGPFVGKELAALVMDDVTTLHLSNYDVCKALR</sequence>
<evidence type="ECO:0000259" key="5">
    <source>
        <dbReference type="Pfam" id="PF01266"/>
    </source>
</evidence>
<evidence type="ECO:0000256" key="1">
    <source>
        <dbReference type="ARBA" id="ARBA00001974"/>
    </source>
</evidence>
<comment type="similarity">
    <text evidence="2">Belongs to the DadA oxidoreductase family.</text>
</comment>
<dbReference type="GO" id="GO:0016491">
    <property type="term" value="F:oxidoreductase activity"/>
    <property type="evidence" value="ECO:0007669"/>
    <property type="project" value="UniProtKB-KW"/>
</dbReference>
<name>A0ABV6LQ08_9BACI</name>
<accession>A0ABV6LQ08</accession>
<dbReference type="PANTHER" id="PTHR13847:SF286">
    <property type="entry name" value="D-AMINO ACID DEHYDROGENASE"/>
    <property type="match status" value="1"/>
</dbReference>
<dbReference type="InterPro" id="IPR006076">
    <property type="entry name" value="FAD-dep_OxRdtase"/>
</dbReference>
<dbReference type="EMBL" id="JBHLTP010000011">
    <property type="protein sequence ID" value="MFC0524483.1"/>
    <property type="molecule type" value="Genomic_DNA"/>
</dbReference>
<dbReference type="PANTHER" id="PTHR13847">
    <property type="entry name" value="SARCOSINE DEHYDROGENASE-RELATED"/>
    <property type="match status" value="1"/>
</dbReference>
<evidence type="ECO:0000256" key="2">
    <source>
        <dbReference type="ARBA" id="ARBA00009410"/>
    </source>
</evidence>
<dbReference type="SUPFAM" id="SSF51905">
    <property type="entry name" value="FAD/NAD(P)-binding domain"/>
    <property type="match status" value="1"/>
</dbReference>
<keyword evidence="4 6" id="KW-0560">Oxidoreductase</keyword>